<gene>
    <name evidence="1" type="ORF">PBY51_016356</name>
</gene>
<evidence type="ECO:0000313" key="1">
    <source>
        <dbReference type="EMBL" id="KAK5865169.1"/>
    </source>
</evidence>
<dbReference type="EMBL" id="JAUZQC010000010">
    <property type="protein sequence ID" value="KAK5865169.1"/>
    <property type="molecule type" value="Genomic_DNA"/>
</dbReference>
<organism evidence="1 2">
    <name type="scientific">Eleginops maclovinus</name>
    <name type="common">Patagonian blennie</name>
    <name type="synonym">Eleginus maclovinus</name>
    <dbReference type="NCBI Taxonomy" id="56733"/>
    <lineage>
        <taxon>Eukaryota</taxon>
        <taxon>Metazoa</taxon>
        <taxon>Chordata</taxon>
        <taxon>Craniata</taxon>
        <taxon>Vertebrata</taxon>
        <taxon>Euteleostomi</taxon>
        <taxon>Actinopterygii</taxon>
        <taxon>Neopterygii</taxon>
        <taxon>Teleostei</taxon>
        <taxon>Neoteleostei</taxon>
        <taxon>Acanthomorphata</taxon>
        <taxon>Eupercaria</taxon>
        <taxon>Perciformes</taxon>
        <taxon>Notothenioidei</taxon>
        <taxon>Eleginopidae</taxon>
        <taxon>Eleginops</taxon>
    </lineage>
</organism>
<evidence type="ECO:0000313" key="2">
    <source>
        <dbReference type="Proteomes" id="UP001346869"/>
    </source>
</evidence>
<comment type="caution">
    <text evidence="1">The sequence shown here is derived from an EMBL/GenBank/DDBJ whole genome shotgun (WGS) entry which is preliminary data.</text>
</comment>
<keyword evidence="2" id="KW-1185">Reference proteome</keyword>
<proteinExistence type="predicted"/>
<protein>
    <submittedName>
        <fullName evidence="1">Uncharacterized protein</fullName>
    </submittedName>
</protein>
<name>A0AAN8AQS8_ELEMC</name>
<reference evidence="1 2" key="2">
    <citation type="journal article" date="2023" name="Mol. Biol. Evol.">
        <title>Genomics of Secondarily Temperate Adaptation in the Only Non-Antarctic Icefish.</title>
        <authorList>
            <person name="Rivera-Colon A.G."/>
            <person name="Rayamajhi N."/>
            <person name="Minhas B.F."/>
            <person name="Madrigal G."/>
            <person name="Bilyk K.T."/>
            <person name="Yoon V."/>
            <person name="Hune M."/>
            <person name="Gregory S."/>
            <person name="Cheng C.H.C."/>
            <person name="Catchen J.M."/>
        </authorList>
    </citation>
    <scope>NUCLEOTIDE SEQUENCE [LARGE SCALE GENOMIC DNA]</scope>
    <source>
        <strain evidence="1">JMC-PN-2008</strain>
    </source>
</reference>
<dbReference type="AlphaFoldDB" id="A0AAN8AQS8"/>
<sequence length="123" mass="12924">MKTLTTNVSFLHSPVKRVQSAAGKQSLTVFPSLHPHRGLTLTDGLSFLSTLSLLPTAAPPLTGMRVRPLFTAAAAADARCVCLAPRCKARSAGPGGGEQLLSVLMNGRMHGDVLPFSSSLWSL</sequence>
<reference evidence="1 2" key="1">
    <citation type="journal article" date="2023" name="Genes (Basel)">
        <title>Chromosome-Level Genome Assembly and Circadian Gene Repertoire of the Patagonia Blennie Eleginops maclovinus-The Closest Ancestral Proxy of Antarctic Cryonotothenioids.</title>
        <authorList>
            <person name="Cheng C.C."/>
            <person name="Rivera-Colon A.G."/>
            <person name="Minhas B.F."/>
            <person name="Wilson L."/>
            <person name="Rayamajhi N."/>
            <person name="Vargas-Chacoff L."/>
            <person name="Catchen J.M."/>
        </authorList>
    </citation>
    <scope>NUCLEOTIDE SEQUENCE [LARGE SCALE GENOMIC DNA]</scope>
    <source>
        <strain evidence="1">JMC-PN-2008</strain>
    </source>
</reference>
<accession>A0AAN8AQS8</accession>
<dbReference type="Proteomes" id="UP001346869">
    <property type="component" value="Unassembled WGS sequence"/>
</dbReference>